<evidence type="ECO:0000256" key="1">
    <source>
        <dbReference type="ARBA" id="ARBA00004651"/>
    </source>
</evidence>
<feature type="transmembrane region" description="Helical" evidence="7">
    <location>
        <begin position="175"/>
        <end position="198"/>
    </location>
</feature>
<feature type="transmembrane region" description="Helical" evidence="7">
    <location>
        <begin position="56"/>
        <end position="77"/>
    </location>
</feature>
<reference evidence="9 10" key="1">
    <citation type="submission" date="2020-08" db="EMBL/GenBank/DDBJ databases">
        <authorList>
            <person name="Liu C."/>
            <person name="Sun Q."/>
        </authorList>
    </citation>
    <scope>NUCLEOTIDE SEQUENCE [LARGE SCALE GENOMIC DNA]</scope>
    <source>
        <strain evidence="9 10">N22</strain>
    </source>
</reference>
<keyword evidence="10" id="KW-1185">Reference proteome</keyword>
<dbReference type="AlphaFoldDB" id="A0A842JF09"/>
<dbReference type="PANTHER" id="PTHR12677">
    <property type="entry name" value="GOLGI APPARATUS MEMBRANE PROTEIN TVP38-RELATED"/>
    <property type="match status" value="1"/>
</dbReference>
<protein>
    <recommendedName>
        <fullName evidence="7">TVP38/TMEM64 family membrane protein</fullName>
    </recommendedName>
</protein>
<evidence type="ECO:0000256" key="5">
    <source>
        <dbReference type="ARBA" id="ARBA00022989"/>
    </source>
</evidence>
<evidence type="ECO:0000256" key="3">
    <source>
        <dbReference type="ARBA" id="ARBA00022475"/>
    </source>
</evidence>
<gene>
    <name evidence="9" type="ORF">H7313_11835</name>
</gene>
<name>A0A842JF09_9ACTN</name>
<evidence type="ECO:0000256" key="7">
    <source>
        <dbReference type="RuleBase" id="RU366058"/>
    </source>
</evidence>
<comment type="caution">
    <text evidence="9">The sequence shown here is derived from an EMBL/GenBank/DDBJ whole genome shotgun (WGS) entry which is preliminary data.</text>
</comment>
<dbReference type="PANTHER" id="PTHR12677:SF59">
    <property type="entry name" value="GOLGI APPARATUS MEMBRANE PROTEIN TVP38-RELATED"/>
    <property type="match status" value="1"/>
</dbReference>
<sequence>MAKSENNGALRRRRKAFVLVVACVAVAVAVLAVLYGRDALAYLADGRRVQEQAARLGSVAPIAFVVLVVVQQLSAFIPAEPFELAAGYAFGFWEGSLVYLVGSVFGTVAIIAAVRLVGDRVLGLLVSPGKLERFERLGDSPRFELLLLLYFLIPVAPKDVMTYVAALAGVKPLRILLITTAGRLPSIAASALASSLAAGGDWRAAAFVAGGIAAFVVAGAAVYYRMRKREEARRDADDRTGAGRGES</sequence>
<dbReference type="EMBL" id="JACMSE010000009">
    <property type="protein sequence ID" value="MBC2890024.1"/>
    <property type="molecule type" value="Genomic_DNA"/>
</dbReference>
<feature type="transmembrane region" description="Helical" evidence="7">
    <location>
        <begin position="145"/>
        <end position="168"/>
    </location>
</feature>
<evidence type="ECO:0000313" key="9">
    <source>
        <dbReference type="EMBL" id="MBC2890024.1"/>
    </source>
</evidence>
<dbReference type="GO" id="GO:0005886">
    <property type="term" value="C:plasma membrane"/>
    <property type="evidence" value="ECO:0007669"/>
    <property type="project" value="UniProtKB-SubCell"/>
</dbReference>
<feature type="transmembrane region" description="Helical" evidence="7">
    <location>
        <begin position="16"/>
        <end position="36"/>
    </location>
</feature>
<evidence type="ECO:0000256" key="6">
    <source>
        <dbReference type="ARBA" id="ARBA00023136"/>
    </source>
</evidence>
<evidence type="ECO:0000313" key="10">
    <source>
        <dbReference type="Proteomes" id="UP000587396"/>
    </source>
</evidence>
<organism evidence="9 10">
    <name type="scientific">Gordonibacter massiliensis</name>
    <name type="common">ex Traore et al. 2017</name>
    <dbReference type="NCBI Taxonomy" id="1841863"/>
    <lineage>
        <taxon>Bacteria</taxon>
        <taxon>Bacillati</taxon>
        <taxon>Actinomycetota</taxon>
        <taxon>Coriobacteriia</taxon>
        <taxon>Eggerthellales</taxon>
        <taxon>Eggerthellaceae</taxon>
        <taxon>Gordonibacter</taxon>
    </lineage>
</organism>
<proteinExistence type="inferred from homology"/>
<evidence type="ECO:0000259" key="8">
    <source>
        <dbReference type="Pfam" id="PF09335"/>
    </source>
</evidence>
<dbReference type="InterPro" id="IPR032816">
    <property type="entry name" value="VTT_dom"/>
</dbReference>
<dbReference type="Pfam" id="PF09335">
    <property type="entry name" value="VTT_dom"/>
    <property type="match status" value="1"/>
</dbReference>
<comment type="similarity">
    <text evidence="2 7">Belongs to the TVP38/TMEM64 family.</text>
</comment>
<dbReference type="Proteomes" id="UP000587396">
    <property type="component" value="Unassembled WGS sequence"/>
</dbReference>
<evidence type="ECO:0000256" key="4">
    <source>
        <dbReference type="ARBA" id="ARBA00022692"/>
    </source>
</evidence>
<accession>A0A842JF09</accession>
<keyword evidence="4 7" id="KW-0812">Transmembrane</keyword>
<keyword evidence="6 7" id="KW-0472">Membrane</keyword>
<dbReference type="InterPro" id="IPR015414">
    <property type="entry name" value="TMEM64"/>
</dbReference>
<keyword evidence="3 7" id="KW-1003">Cell membrane</keyword>
<comment type="subcellular location">
    <subcellularLocation>
        <location evidence="1 7">Cell membrane</location>
        <topology evidence="1 7">Multi-pass membrane protein</topology>
    </subcellularLocation>
</comment>
<feature type="transmembrane region" description="Helical" evidence="7">
    <location>
        <begin position="97"/>
        <end position="118"/>
    </location>
</feature>
<feature type="transmembrane region" description="Helical" evidence="7">
    <location>
        <begin position="204"/>
        <end position="224"/>
    </location>
</feature>
<keyword evidence="5 7" id="KW-1133">Transmembrane helix</keyword>
<feature type="domain" description="VTT" evidence="8">
    <location>
        <begin position="77"/>
        <end position="193"/>
    </location>
</feature>
<evidence type="ECO:0000256" key="2">
    <source>
        <dbReference type="ARBA" id="ARBA00008640"/>
    </source>
</evidence>